<dbReference type="PANTHER" id="PTHR30349:SF64">
    <property type="entry name" value="PROPHAGE INTEGRASE INTD-RELATED"/>
    <property type="match status" value="1"/>
</dbReference>
<evidence type="ECO:0000259" key="2">
    <source>
        <dbReference type="PROSITE" id="PS51898"/>
    </source>
</evidence>
<dbReference type="Pfam" id="PF00589">
    <property type="entry name" value="Phage_integrase"/>
    <property type="match status" value="1"/>
</dbReference>
<evidence type="ECO:0000256" key="1">
    <source>
        <dbReference type="ARBA" id="ARBA00023172"/>
    </source>
</evidence>
<dbReference type="PROSITE" id="PS51898">
    <property type="entry name" value="TYR_RECOMBINASE"/>
    <property type="match status" value="1"/>
</dbReference>
<dbReference type="InterPro" id="IPR013762">
    <property type="entry name" value="Integrase-like_cat_sf"/>
</dbReference>
<dbReference type="InterPro" id="IPR050090">
    <property type="entry name" value="Tyrosine_recombinase_XerCD"/>
</dbReference>
<dbReference type="AlphaFoldDB" id="A0A919VZV2"/>
<dbReference type="InterPro" id="IPR011010">
    <property type="entry name" value="DNA_brk_join_enz"/>
</dbReference>
<gene>
    <name evidence="3" type="ORF">Aco04nite_82730</name>
</gene>
<dbReference type="GO" id="GO:0015074">
    <property type="term" value="P:DNA integration"/>
    <property type="evidence" value="ECO:0007669"/>
    <property type="project" value="InterPro"/>
</dbReference>
<name>A0A919VZV2_9ACTN</name>
<keyword evidence="1" id="KW-0233">DNA recombination</keyword>
<evidence type="ECO:0000313" key="4">
    <source>
        <dbReference type="Proteomes" id="UP000680865"/>
    </source>
</evidence>
<organism evidence="3 4">
    <name type="scientific">Winogradskya consettensis</name>
    <dbReference type="NCBI Taxonomy" id="113560"/>
    <lineage>
        <taxon>Bacteria</taxon>
        <taxon>Bacillati</taxon>
        <taxon>Actinomycetota</taxon>
        <taxon>Actinomycetes</taxon>
        <taxon>Micromonosporales</taxon>
        <taxon>Micromonosporaceae</taxon>
        <taxon>Winogradskya</taxon>
    </lineage>
</organism>
<feature type="domain" description="Tyr recombinase" evidence="2">
    <location>
        <begin position="98"/>
        <end position="268"/>
    </location>
</feature>
<evidence type="ECO:0000313" key="3">
    <source>
        <dbReference type="EMBL" id="GIM82680.1"/>
    </source>
</evidence>
<dbReference type="RefSeq" id="WP_213002642.1">
    <property type="nucleotide sequence ID" value="NZ_BAAATW010000006.1"/>
</dbReference>
<protein>
    <recommendedName>
        <fullName evidence="2">Tyr recombinase domain-containing protein</fullName>
    </recommendedName>
</protein>
<dbReference type="Proteomes" id="UP000680865">
    <property type="component" value="Unassembled WGS sequence"/>
</dbReference>
<dbReference type="GO" id="GO:0003677">
    <property type="term" value="F:DNA binding"/>
    <property type="evidence" value="ECO:0007669"/>
    <property type="project" value="InterPro"/>
</dbReference>
<accession>A0A919VZV2</accession>
<dbReference type="SUPFAM" id="SSF56349">
    <property type="entry name" value="DNA breaking-rejoining enzymes"/>
    <property type="match status" value="1"/>
</dbReference>
<proteinExistence type="predicted"/>
<dbReference type="GO" id="GO:0006310">
    <property type="term" value="P:DNA recombination"/>
    <property type="evidence" value="ECO:0007669"/>
    <property type="project" value="UniProtKB-KW"/>
</dbReference>
<sequence>MTYKRRRDYQEWELAAGHSENTRTDRFELLARAEHDIGELTRATESKITKWLANPDWSTATRATYWGHLHSYLVWALKAGMIDKDPMINLPRPKVPKRSPRPASLEAYERIMAAGEQRWQIAVTLARYAGLRASEIARAQREDIDDRQIRVRGKGGRVDVLPTHAEVWKLVAPAPPGQLVLAKSGQAYKPAGISHAFGVYARDLGLPRPLGLHMFRHLYGTRLLMDKDIGGAGANLRITQELMRHASPATTAVYTQVTDEERRRAILAL</sequence>
<dbReference type="EMBL" id="BOQP01000052">
    <property type="protein sequence ID" value="GIM82680.1"/>
    <property type="molecule type" value="Genomic_DNA"/>
</dbReference>
<keyword evidence="4" id="KW-1185">Reference proteome</keyword>
<dbReference type="Gene3D" id="1.10.443.10">
    <property type="entry name" value="Intergrase catalytic core"/>
    <property type="match status" value="1"/>
</dbReference>
<dbReference type="PANTHER" id="PTHR30349">
    <property type="entry name" value="PHAGE INTEGRASE-RELATED"/>
    <property type="match status" value="1"/>
</dbReference>
<comment type="caution">
    <text evidence="3">The sequence shown here is derived from an EMBL/GenBank/DDBJ whole genome shotgun (WGS) entry which is preliminary data.</text>
</comment>
<reference evidence="3" key="1">
    <citation type="submission" date="2021-03" db="EMBL/GenBank/DDBJ databases">
        <title>Whole genome shotgun sequence of Actinoplanes consettensis NBRC 14913.</title>
        <authorList>
            <person name="Komaki H."/>
            <person name="Tamura T."/>
        </authorList>
    </citation>
    <scope>NUCLEOTIDE SEQUENCE</scope>
    <source>
        <strain evidence="3">NBRC 14913</strain>
    </source>
</reference>
<dbReference type="InterPro" id="IPR002104">
    <property type="entry name" value="Integrase_catalytic"/>
</dbReference>